<proteinExistence type="predicted"/>
<keyword evidence="1" id="KW-0238">DNA-binding</keyword>
<dbReference type="InterPro" id="IPR001647">
    <property type="entry name" value="HTH_TetR"/>
</dbReference>
<sequence length="40" mass="4626">MTEERRNAATKLLKTEMSSREIARAIGVSISTFYRHFPAR</sequence>
<dbReference type="SUPFAM" id="SSF46689">
    <property type="entry name" value="Homeodomain-like"/>
    <property type="match status" value="1"/>
</dbReference>
<dbReference type="AlphaFoldDB" id="A0A7Y2KKW0"/>
<accession>A0A7Y2KKW0</accession>
<evidence type="ECO:0000313" key="4">
    <source>
        <dbReference type="Proteomes" id="UP000550136"/>
    </source>
</evidence>
<feature type="domain" description="HTH tetR-type" evidence="2">
    <location>
        <begin position="16"/>
        <end position="38"/>
    </location>
</feature>
<name>A0A7Y2KKW0_SPHPI</name>
<comment type="caution">
    <text evidence="3">The sequence shown here is derived from an EMBL/GenBank/DDBJ whole genome shotgun (WGS) entry which is preliminary data.</text>
</comment>
<evidence type="ECO:0000259" key="2">
    <source>
        <dbReference type="Pfam" id="PF00440"/>
    </source>
</evidence>
<evidence type="ECO:0000256" key="1">
    <source>
        <dbReference type="ARBA" id="ARBA00023125"/>
    </source>
</evidence>
<dbReference type="RefSeq" id="WP_170170532.1">
    <property type="nucleotide sequence ID" value="NZ_JABEOU010000002.1"/>
</dbReference>
<organism evidence="3 4">
    <name type="scientific">Sphingomonas paucimobilis</name>
    <name type="common">Pseudomonas paucimobilis</name>
    <dbReference type="NCBI Taxonomy" id="13689"/>
    <lineage>
        <taxon>Bacteria</taxon>
        <taxon>Pseudomonadati</taxon>
        <taxon>Pseudomonadota</taxon>
        <taxon>Alphaproteobacteria</taxon>
        <taxon>Sphingomonadales</taxon>
        <taxon>Sphingomonadaceae</taxon>
        <taxon>Sphingomonas</taxon>
    </lineage>
</organism>
<reference evidence="3 4" key="1">
    <citation type="submission" date="2020-05" db="EMBL/GenBank/DDBJ databases">
        <title>Draft Genome Sequences of Sphingomonas sp. Isolated from the International Space Station.</title>
        <authorList>
            <person name="Bijlani S."/>
            <person name="Singh N.K."/>
            <person name="Mason C.E."/>
            <person name="Wang C.C."/>
            <person name="Venkateswaran K."/>
        </authorList>
    </citation>
    <scope>NUCLEOTIDE SEQUENCE [LARGE SCALE GENOMIC DNA]</scope>
    <source>
        <strain evidence="3 4">FKI-L5-BR-P1</strain>
    </source>
</reference>
<evidence type="ECO:0000313" key="3">
    <source>
        <dbReference type="EMBL" id="NNG55844.1"/>
    </source>
</evidence>
<gene>
    <name evidence="3" type="ORF">HKX06_00315</name>
</gene>
<dbReference type="Gene3D" id="1.10.10.60">
    <property type="entry name" value="Homeodomain-like"/>
    <property type="match status" value="1"/>
</dbReference>
<dbReference type="GO" id="GO:0003677">
    <property type="term" value="F:DNA binding"/>
    <property type="evidence" value="ECO:0007669"/>
    <property type="project" value="UniProtKB-KW"/>
</dbReference>
<dbReference type="Proteomes" id="UP000550136">
    <property type="component" value="Unassembled WGS sequence"/>
</dbReference>
<protein>
    <submittedName>
        <fullName evidence="3">TetR family transcriptional regulator</fullName>
    </submittedName>
</protein>
<dbReference type="InterPro" id="IPR009057">
    <property type="entry name" value="Homeodomain-like_sf"/>
</dbReference>
<dbReference type="EMBL" id="JABEOU010000002">
    <property type="protein sequence ID" value="NNG55844.1"/>
    <property type="molecule type" value="Genomic_DNA"/>
</dbReference>
<dbReference type="Pfam" id="PF00440">
    <property type="entry name" value="TetR_N"/>
    <property type="match status" value="1"/>
</dbReference>